<feature type="compositionally biased region" description="Basic residues" evidence="1">
    <location>
        <begin position="167"/>
        <end position="186"/>
    </location>
</feature>
<gene>
    <name evidence="2" type="ORF">V1478_006386</name>
</gene>
<dbReference type="Proteomes" id="UP001607302">
    <property type="component" value="Unassembled WGS sequence"/>
</dbReference>
<name>A0ABD2B7P7_VESSQ</name>
<organism evidence="2 3">
    <name type="scientific">Vespula squamosa</name>
    <name type="common">Southern yellow jacket</name>
    <name type="synonym">Wasp</name>
    <dbReference type="NCBI Taxonomy" id="30214"/>
    <lineage>
        <taxon>Eukaryota</taxon>
        <taxon>Metazoa</taxon>
        <taxon>Ecdysozoa</taxon>
        <taxon>Arthropoda</taxon>
        <taxon>Hexapoda</taxon>
        <taxon>Insecta</taxon>
        <taxon>Pterygota</taxon>
        <taxon>Neoptera</taxon>
        <taxon>Endopterygota</taxon>
        <taxon>Hymenoptera</taxon>
        <taxon>Apocrita</taxon>
        <taxon>Aculeata</taxon>
        <taxon>Vespoidea</taxon>
        <taxon>Vespidae</taxon>
        <taxon>Vespinae</taxon>
        <taxon>Vespula</taxon>
    </lineage>
</organism>
<accession>A0ABD2B7P7</accession>
<dbReference type="AlphaFoldDB" id="A0ABD2B7P7"/>
<dbReference type="EMBL" id="JAUDFV010000132">
    <property type="protein sequence ID" value="KAL2728754.1"/>
    <property type="molecule type" value="Genomic_DNA"/>
</dbReference>
<reference evidence="2 3" key="1">
    <citation type="journal article" date="2024" name="Ann. Entomol. Soc. Am.">
        <title>Genomic analyses of the southern and eastern yellowjacket wasps (Hymenoptera: Vespidae) reveal evolutionary signatures of social life.</title>
        <authorList>
            <person name="Catto M.A."/>
            <person name="Caine P.B."/>
            <person name="Orr S.E."/>
            <person name="Hunt B.G."/>
            <person name="Goodisman M.A.D."/>
        </authorList>
    </citation>
    <scope>NUCLEOTIDE SEQUENCE [LARGE SCALE GENOMIC DNA]</scope>
    <source>
        <strain evidence="2">233</strain>
        <tissue evidence="2">Head and thorax</tissue>
    </source>
</reference>
<evidence type="ECO:0000313" key="3">
    <source>
        <dbReference type="Proteomes" id="UP001607302"/>
    </source>
</evidence>
<sequence>MSIVFNKYIFTNTIMSEKNKKNDDSYRSHNQQREKERDTIVSGKNEEIESRVSGANEKLGTTAAMTRIALLRTNSIIPDSYTCIWCSRFEDQQWHFMESKEKTERKEARSGACKATVEVATTTAATEAAAAETDSQPIDTSVDDAAAAAATATATATAAVETSHGVHGGRRARCCGAERRRRREIR</sequence>
<evidence type="ECO:0000313" key="2">
    <source>
        <dbReference type="EMBL" id="KAL2728754.1"/>
    </source>
</evidence>
<comment type="caution">
    <text evidence="2">The sequence shown here is derived from an EMBL/GenBank/DDBJ whole genome shotgun (WGS) entry which is preliminary data.</text>
</comment>
<feature type="region of interest" description="Disordered" evidence="1">
    <location>
        <begin position="158"/>
        <end position="186"/>
    </location>
</feature>
<proteinExistence type="predicted"/>
<protein>
    <submittedName>
        <fullName evidence="2">Uncharacterized protein</fullName>
    </submittedName>
</protein>
<keyword evidence="3" id="KW-1185">Reference proteome</keyword>
<feature type="region of interest" description="Disordered" evidence="1">
    <location>
        <begin position="20"/>
        <end position="40"/>
    </location>
</feature>
<evidence type="ECO:0000256" key="1">
    <source>
        <dbReference type="SAM" id="MobiDB-lite"/>
    </source>
</evidence>